<reference evidence="3" key="1">
    <citation type="journal article" date="2019" name="Mol. Biol. Evol.">
        <title>Blast fungal genomes show frequent chromosomal changes, gene gains and losses, and effector gene turnover.</title>
        <authorList>
            <person name="Gomez Luciano L.B."/>
            <person name="Jason Tsai I."/>
            <person name="Chuma I."/>
            <person name="Tosa Y."/>
            <person name="Chen Y.H."/>
            <person name="Li J.Y."/>
            <person name="Li M.Y."/>
            <person name="Jade Lu M.Y."/>
            <person name="Nakayashiki H."/>
            <person name="Li W.H."/>
        </authorList>
    </citation>
    <scope>NUCLEOTIDE SEQUENCE</scope>
    <source>
        <strain evidence="3">NI907</strain>
    </source>
</reference>
<feature type="region of interest" description="Disordered" evidence="1">
    <location>
        <begin position="15"/>
        <end position="128"/>
    </location>
</feature>
<proteinExistence type="predicted"/>
<feature type="compositionally biased region" description="Polar residues" evidence="1">
    <location>
        <begin position="98"/>
        <end position="128"/>
    </location>
</feature>
<evidence type="ECO:0000313" key="2">
    <source>
        <dbReference type="Proteomes" id="UP000515153"/>
    </source>
</evidence>
<protein>
    <submittedName>
        <fullName evidence="3">Uncharacterized protein</fullName>
    </submittedName>
</protein>
<reference evidence="3" key="2">
    <citation type="submission" date="2019-10" db="EMBL/GenBank/DDBJ databases">
        <authorList>
            <consortium name="NCBI Genome Project"/>
        </authorList>
    </citation>
    <scope>NUCLEOTIDE SEQUENCE</scope>
    <source>
        <strain evidence="3">NI907</strain>
    </source>
</reference>
<dbReference type="AlphaFoldDB" id="A0A6P8BF90"/>
<reference evidence="3" key="3">
    <citation type="submission" date="2025-08" db="UniProtKB">
        <authorList>
            <consortium name="RefSeq"/>
        </authorList>
    </citation>
    <scope>IDENTIFICATION</scope>
    <source>
        <strain evidence="3">NI907</strain>
    </source>
</reference>
<dbReference type="GeneID" id="41956291"/>
<dbReference type="Proteomes" id="UP000515153">
    <property type="component" value="Unplaced"/>
</dbReference>
<gene>
    <name evidence="3" type="ORF">PgNI_01304</name>
</gene>
<evidence type="ECO:0000313" key="3">
    <source>
        <dbReference type="RefSeq" id="XP_030985913.1"/>
    </source>
</evidence>
<feature type="region of interest" description="Disordered" evidence="1">
    <location>
        <begin position="345"/>
        <end position="364"/>
    </location>
</feature>
<sequence length="420" mass="44514">MSGYTAEQLAVARQLSAEFSSRSGKSRGRASGRSGGGISASSYPTRASILRPKASLSASGGSQASGSGRFALRGTGASRVAAPATDGRESGRPIRDTQPVSSPTVRTSASPFTNRNYSPANVAGGQSYTPKVSGSAGLATETVGVSYICGNSGNRTGVSSPAQPHAKPPRVADTEVINDHDSAHFGYQITPTRQVRGSGIAPTEDNKNLDASYTAASDPPSKAMSVPDHFQSPDSPTSGNSNPGIIEVEVAEGQKAKIDTSQPVIWNWMSGESPKVRPPTAFVEEQEPLYDNSADIFSKKPLGHRPLSPILEPMVYFDHNLPPPVVEYYQSTREQSSGQAYYSAQGTSTEKHKRSMSAGPQHENCTCNRDLTTIKGLGGSRFSQEDTRPVQNQNRFTGACPVHYEQKVDQLGATLSSFTL</sequence>
<feature type="region of interest" description="Disordered" evidence="1">
    <location>
        <begin position="195"/>
        <end position="244"/>
    </location>
</feature>
<keyword evidence="2" id="KW-1185">Reference proteome</keyword>
<feature type="compositionally biased region" description="Low complexity" evidence="1">
    <location>
        <begin position="54"/>
        <end position="68"/>
    </location>
</feature>
<feature type="compositionally biased region" description="Basic and acidic residues" evidence="1">
    <location>
        <begin position="86"/>
        <end position="95"/>
    </location>
</feature>
<dbReference type="RefSeq" id="XP_030985913.1">
    <property type="nucleotide sequence ID" value="XM_031121377.1"/>
</dbReference>
<dbReference type="KEGG" id="pgri:PgNI_01304"/>
<accession>A0A6P8BF90</accession>
<name>A0A6P8BF90_PYRGI</name>
<organism evidence="2 3">
    <name type="scientific">Pyricularia grisea</name>
    <name type="common">Crabgrass-specific blast fungus</name>
    <name type="synonym">Magnaporthe grisea</name>
    <dbReference type="NCBI Taxonomy" id="148305"/>
    <lineage>
        <taxon>Eukaryota</taxon>
        <taxon>Fungi</taxon>
        <taxon>Dikarya</taxon>
        <taxon>Ascomycota</taxon>
        <taxon>Pezizomycotina</taxon>
        <taxon>Sordariomycetes</taxon>
        <taxon>Sordariomycetidae</taxon>
        <taxon>Magnaporthales</taxon>
        <taxon>Pyriculariaceae</taxon>
        <taxon>Pyricularia</taxon>
    </lineage>
</organism>
<feature type="compositionally biased region" description="Polar residues" evidence="1">
    <location>
        <begin position="232"/>
        <end position="243"/>
    </location>
</feature>
<evidence type="ECO:0000256" key="1">
    <source>
        <dbReference type="SAM" id="MobiDB-lite"/>
    </source>
</evidence>